<proteinExistence type="predicted"/>
<dbReference type="KEGG" id="ovi:T265_03190"/>
<dbReference type="OrthoDB" id="6225467at2759"/>
<evidence type="ECO:0000313" key="1">
    <source>
        <dbReference type="EMBL" id="KER30346.1"/>
    </source>
</evidence>
<dbReference type="AlphaFoldDB" id="A0A074ZTA4"/>
<dbReference type="EMBL" id="KL596662">
    <property type="protein sequence ID" value="KER30346.1"/>
    <property type="molecule type" value="Genomic_DNA"/>
</dbReference>
<dbReference type="RefSeq" id="XP_009165873.1">
    <property type="nucleotide sequence ID" value="XM_009167609.1"/>
</dbReference>
<keyword evidence="2" id="KW-1185">Reference proteome</keyword>
<organism evidence="1 2">
    <name type="scientific">Opisthorchis viverrini</name>
    <name type="common">Southeast Asian liver fluke</name>
    <dbReference type="NCBI Taxonomy" id="6198"/>
    <lineage>
        <taxon>Eukaryota</taxon>
        <taxon>Metazoa</taxon>
        <taxon>Spiralia</taxon>
        <taxon>Lophotrochozoa</taxon>
        <taxon>Platyhelminthes</taxon>
        <taxon>Trematoda</taxon>
        <taxon>Digenea</taxon>
        <taxon>Opisthorchiida</taxon>
        <taxon>Opisthorchiata</taxon>
        <taxon>Opisthorchiidae</taxon>
        <taxon>Opisthorchis</taxon>
    </lineage>
</organism>
<dbReference type="CTD" id="20317377"/>
<evidence type="ECO:0000313" key="2">
    <source>
        <dbReference type="Proteomes" id="UP000054324"/>
    </source>
</evidence>
<protein>
    <submittedName>
        <fullName evidence="1">Uncharacterized protein</fullName>
    </submittedName>
</protein>
<sequence>MRRPCAAHSVACKHHEREIQLGSDESLEKPRKLLTRLPKTQRRPTTGFALLGAHQIGLFSRNTLICKSICFLRDSTESLVYDVLQLNVLHTGRLMFQLARYWHDIPV</sequence>
<gene>
    <name evidence="1" type="ORF">T265_03190</name>
</gene>
<dbReference type="Proteomes" id="UP000054324">
    <property type="component" value="Unassembled WGS sequence"/>
</dbReference>
<reference evidence="1 2" key="1">
    <citation type="submission" date="2013-11" db="EMBL/GenBank/DDBJ databases">
        <title>Opisthorchis viverrini - life in the bile duct.</title>
        <authorList>
            <person name="Young N.D."/>
            <person name="Nagarajan N."/>
            <person name="Lin S.J."/>
            <person name="Korhonen P.K."/>
            <person name="Jex A.R."/>
            <person name="Hall R.S."/>
            <person name="Safavi-Hemami H."/>
            <person name="Kaewkong W."/>
            <person name="Bertrand D."/>
            <person name="Gao S."/>
            <person name="Seet Q."/>
            <person name="Wongkham S."/>
            <person name="Teh B.T."/>
            <person name="Wongkham C."/>
            <person name="Intapan P.M."/>
            <person name="Maleewong W."/>
            <person name="Yang X."/>
            <person name="Hu M."/>
            <person name="Wang Z."/>
            <person name="Hofmann A."/>
            <person name="Sternberg P.W."/>
            <person name="Tan P."/>
            <person name="Wang J."/>
            <person name="Gasser R.B."/>
        </authorList>
    </citation>
    <scope>NUCLEOTIDE SEQUENCE [LARGE SCALE GENOMIC DNA]</scope>
</reference>
<accession>A0A074ZTA4</accession>
<dbReference type="GeneID" id="20317377"/>
<name>A0A074ZTA4_OPIVI</name>